<gene>
    <name evidence="1" type="ORF">KQX54_011766</name>
</gene>
<proteinExistence type="predicted"/>
<dbReference type="EMBL" id="JAHXZJ010000747">
    <property type="protein sequence ID" value="KAH0557794.1"/>
    <property type="molecule type" value="Genomic_DNA"/>
</dbReference>
<comment type="caution">
    <text evidence="1">The sequence shown here is derived from an EMBL/GenBank/DDBJ whole genome shotgun (WGS) entry which is preliminary data.</text>
</comment>
<keyword evidence="2" id="KW-1185">Reference proteome</keyword>
<protein>
    <submittedName>
        <fullName evidence="1">Uncharacterized protein</fullName>
    </submittedName>
</protein>
<sequence length="124" mass="14163">MKHYTVSRAVVRRNTNGRRIIETKEGRMNILATERPRDISTFVSGHMAVGVLFRSRSLFILFARTKGKEKDFKVTFERRAPTIRESVVLQTIASGLIQIQNRDPDPDEGEHKGVGSILNRIEIE</sequence>
<name>A0AAV7IXH2_COTGL</name>
<evidence type="ECO:0000313" key="2">
    <source>
        <dbReference type="Proteomes" id="UP000826195"/>
    </source>
</evidence>
<organism evidence="1 2">
    <name type="scientific">Cotesia glomerata</name>
    <name type="common">Lepidopteran parasitic wasp</name>
    <name type="synonym">Apanteles glomeratus</name>
    <dbReference type="NCBI Taxonomy" id="32391"/>
    <lineage>
        <taxon>Eukaryota</taxon>
        <taxon>Metazoa</taxon>
        <taxon>Ecdysozoa</taxon>
        <taxon>Arthropoda</taxon>
        <taxon>Hexapoda</taxon>
        <taxon>Insecta</taxon>
        <taxon>Pterygota</taxon>
        <taxon>Neoptera</taxon>
        <taxon>Endopterygota</taxon>
        <taxon>Hymenoptera</taxon>
        <taxon>Apocrita</taxon>
        <taxon>Ichneumonoidea</taxon>
        <taxon>Braconidae</taxon>
        <taxon>Microgastrinae</taxon>
        <taxon>Cotesia</taxon>
    </lineage>
</organism>
<dbReference type="Proteomes" id="UP000826195">
    <property type="component" value="Unassembled WGS sequence"/>
</dbReference>
<reference evidence="1 2" key="1">
    <citation type="journal article" date="2021" name="J. Hered.">
        <title>A chromosome-level genome assembly of the parasitoid wasp, Cotesia glomerata (Hymenoptera: Braconidae).</title>
        <authorList>
            <person name="Pinto B.J."/>
            <person name="Weis J.J."/>
            <person name="Gamble T."/>
            <person name="Ode P.J."/>
            <person name="Paul R."/>
            <person name="Zaspel J.M."/>
        </authorList>
    </citation>
    <scope>NUCLEOTIDE SEQUENCE [LARGE SCALE GENOMIC DNA]</scope>
    <source>
        <strain evidence="1">CgM1</strain>
    </source>
</reference>
<dbReference type="AlphaFoldDB" id="A0AAV7IXH2"/>
<accession>A0AAV7IXH2</accession>
<evidence type="ECO:0000313" key="1">
    <source>
        <dbReference type="EMBL" id="KAH0557794.1"/>
    </source>
</evidence>